<evidence type="ECO:0000259" key="2">
    <source>
        <dbReference type="SMART" id="SM00800"/>
    </source>
</evidence>
<protein>
    <recommendedName>
        <fullName evidence="2">uDENN domain-containing protein</fullName>
    </recommendedName>
</protein>
<dbReference type="OrthoDB" id="6019893at2759"/>
<reference evidence="3 4" key="1">
    <citation type="journal article" date="2018" name="Nat. Ecol. Evol.">
        <title>Shark genomes provide insights into elasmobranch evolution and the origin of vertebrates.</title>
        <authorList>
            <person name="Hara Y"/>
            <person name="Yamaguchi K"/>
            <person name="Onimaru K"/>
            <person name="Kadota M"/>
            <person name="Koyanagi M"/>
            <person name="Keeley SD"/>
            <person name="Tatsumi K"/>
            <person name="Tanaka K"/>
            <person name="Motone F"/>
            <person name="Kageyama Y"/>
            <person name="Nozu R"/>
            <person name="Adachi N"/>
            <person name="Nishimura O"/>
            <person name="Nakagawa R"/>
            <person name="Tanegashima C"/>
            <person name="Kiyatake I"/>
            <person name="Matsumoto R"/>
            <person name="Murakumo K"/>
            <person name="Nishida K"/>
            <person name="Terakita A"/>
            <person name="Kuratani S"/>
            <person name="Sato K"/>
            <person name="Hyodo S Kuraku.S."/>
        </authorList>
    </citation>
    <scope>NUCLEOTIDE SEQUENCE [LARGE SCALE GENOMIC DNA]</scope>
</reference>
<dbReference type="PANTHER" id="PTHR12296:SF21">
    <property type="entry name" value="DENN DOMAIN-CONTAINING PROTEIN 3"/>
    <property type="match status" value="1"/>
</dbReference>
<comment type="caution">
    <text evidence="3">The sequence shown here is derived from an EMBL/GenBank/DDBJ whole genome shotgun (WGS) entry which is preliminary data.</text>
</comment>
<dbReference type="GO" id="GO:0005085">
    <property type="term" value="F:guanyl-nucleotide exchange factor activity"/>
    <property type="evidence" value="ECO:0007669"/>
    <property type="project" value="UniProtKB-ARBA"/>
</dbReference>
<feature type="compositionally biased region" description="Low complexity" evidence="1">
    <location>
        <begin position="86"/>
        <end position="95"/>
    </location>
</feature>
<gene>
    <name evidence="3" type="ORF">scyTo_0020096</name>
</gene>
<dbReference type="EMBL" id="BFAA01015735">
    <property type="protein sequence ID" value="GCB78361.1"/>
    <property type="molecule type" value="Genomic_DNA"/>
</dbReference>
<dbReference type="PANTHER" id="PTHR12296">
    <property type="entry name" value="DENN DOMAIN-CONTAINING PROTEIN 4"/>
    <property type="match status" value="1"/>
</dbReference>
<feature type="non-terminal residue" evidence="3">
    <location>
        <position position="161"/>
    </location>
</feature>
<evidence type="ECO:0000256" key="1">
    <source>
        <dbReference type="SAM" id="MobiDB-lite"/>
    </source>
</evidence>
<evidence type="ECO:0000313" key="4">
    <source>
        <dbReference type="Proteomes" id="UP000288216"/>
    </source>
</evidence>
<name>A0A401PZ01_SCYTO</name>
<dbReference type="Proteomes" id="UP000288216">
    <property type="component" value="Unassembled WGS sequence"/>
</dbReference>
<keyword evidence="4" id="KW-1185">Reference proteome</keyword>
<feature type="region of interest" description="Disordered" evidence="1">
    <location>
        <begin position="82"/>
        <end position="103"/>
    </location>
</feature>
<dbReference type="GO" id="GO:0032483">
    <property type="term" value="P:regulation of Rab protein signal transduction"/>
    <property type="evidence" value="ECO:0007669"/>
    <property type="project" value="TreeGrafter"/>
</dbReference>
<dbReference type="OMA" id="CAKEQKD"/>
<dbReference type="Pfam" id="PF03456">
    <property type="entry name" value="uDENN"/>
    <property type="match status" value="1"/>
</dbReference>
<organism evidence="3 4">
    <name type="scientific">Scyliorhinus torazame</name>
    <name type="common">Cloudy catshark</name>
    <name type="synonym">Catulus torazame</name>
    <dbReference type="NCBI Taxonomy" id="75743"/>
    <lineage>
        <taxon>Eukaryota</taxon>
        <taxon>Metazoa</taxon>
        <taxon>Chordata</taxon>
        <taxon>Craniata</taxon>
        <taxon>Vertebrata</taxon>
        <taxon>Chondrichthyes</taxon>
        <taxon>Elasmobranchii</taxon>
        <taxon>Galeomorphii</taxon>
        <taxon>Galeoidea</taxon>
        <taxon>Carcharhiniformes</taxon>
        <taxon>Scyliorhinidae</taxon>
        <taxon>Scyliorhinus</taxon>
    </lineage>
</organism>
<dbReference type="GO" id="GO:0031410">
    <property type="term" value="C:cytoplasmic vesicle"/>
    <property type="evidence" value="ECO:0007669"/>
    <property type="project" value="TreeGrafter"/>
</dbReference>
<dbReference type="STRING" id="75743.A0A401PZ01"/>
<evidence type="ECO:0000313" key="3">
    <source>
        <dbReference type="EMBL" id="GCB78361.1"/>
    </source>
</evidence>
<dbReference type="InterPro" id="IPR051696">
    <property type="entry name" value="DENN_Domain_GEFs"/>
</dbReference>
<proteinExistence type="predicted"/>
<feature type="domain" description="uDENN" evidence="2">
    <location>
        <begin position="6"/>
        <end position="157"/>
    </location>
</feature>
<accession>A0A401PZ01</accession>
<dbReference type="InterPro" id="IPR005113">
    <property type="entry name" value="uDENN_dom"/>
</dbReference>
<sequence length="161" mass="18242">MTAVLPNAILEICVVVGASNEKLKEICQAVQKDTAQSFTCFSPEIRSVHVPPFVTKEVSQSGYVVQNFTRTPRHRSFRKRKEFKRATSASSNANTSHKEPNLEEIGIPNNIDLQGLPQFCFPGELQIETEPKEDHYHFLVFTDVLGTRTYGVVVQFYRPIQ</sequence>
<dbReference type="AlphaFoldDB" id="A0A401PZ01"/>
<dbReference type="SMART" id="SM00800">
    <property type="entry name" value="uDENN"/>
    <property type="match status" value="1"/>
</dbReference>
<dbReference type="Gene3D" id="3.30.450.200">
    <property type="match status" value="1"/>
</dbReference>